<protein>
    <submittedName>
        <fullName evidence="1">Uncharacterized protein</fullName>
    </submittedName>
</protein>
<gene>
    <name evidence="1" type="ORF">GCM10008014_08900</name>
</gene>
<evidence type="ECO:0000313" key="2">
    <source>
        <dbReference type="Proteomes" id="UP000652153"/>
    </source>
</evidence>
<dbReference type="EMBL" id="BMFU01000001">
    <property type="protein sequence ID" value="GGH46311.1"/>
    <property type="molecule type" value="Genomic_DNA"/>
</dbReference>
<proteinExistence type="predicted"/>
<keyword evidence="2" id="KW-1185">Reference proteome</keyword>
<evidence type="ECO:0000313" key="1">
    <source>
        <dbReference type="EMBL" id="GGH46311.1"/>
    </source>
</evidence>
<comment type="caution">
    <text evidence="1">The sequence shown here is derived from an EMBL/GenBank/DDBJ whole genome shotgun (WGS) entry which is preliminary data.</text>
</comment>
<organism evidence="1 2">
    <name type="scientific">Paenibacillus silvae</name>
    <dbReference type="NCBI Taxonomy" id="1325358"/>
    <lineage>
        <taxon>Bacteria</taxon>
        <taxon>Bacillati</taxon>
        <taxon>Bacillota</taxon>
        <taxon>Bacilli</taxon>
        <taxon>Bacillales</taxon>
        <taxon>Paenibacillaceae</taxon>
        <taxon>Paenibacillus</taxon>
    </lineage>
</organism>
<sequence length="77" mass="8848">MDEWQAEYMLIAENTERRGEAEADPVKKGRQGAFLKEYWKAGHGGNRATGQYGLLKNVADVIGESQRTTMRRQRMFL</sequence>
<dbReference type="Proteomes" id="UP000652153">
    <property type="component" value="Unassembled WGS sequence"/>
</dbReference>
<name>A0ABQ1Z1Z6_9BACL</name>
<reference evidence="2" key="1">
    <citation type="journal article" date="2019" name="Int. J. Syst. Evol. Microbiol.">
        <title>The Global Catalogue of Microorganisms (GCM) 10K type strain sequencing project: providing services to taxonomists for standard genome sequencing and annotation.</title>
        <authorList>
            <consortium name="The Broad Institute Genomics Platform"/>
            <consortium name="The Broad Institute Genome Sequencing Center for Infectious Disease"/>
            <person name="Wu L."/>
            <person name="Ma J."/>
        </authorList>
    </citation>
    <scope>NUCLEOTIDE SEQUENCE [LARGE SCALE GENOMIC DNA]</scope>
    <source>
        <strain evidence="2">CGMCC 1.12770</strain>
    </source>
</reference>
<accession>A0ABQ1Z1Z6</accession>